<dbReference type="InterPro" id="IPR002410">
    <property type="entry name" value="Peptidase_S33"/>
</dbReference>
<evidence type="ECO:0000256" key="1">
    <source>
        <dbReference type="ARBA" id="ARBA00010088"/>
    </source>
</evidence>
<keyword evidence="5" id="KW-1185">Reference proteome</keyword>
<proteinExistence type="inferred from homology"/>
<name>A0ABR4CEP1_9HELO</name>
<dbReference type="Gene3D" id="3.40.50.1820">
    <property type="entry name" value="alpha/beta hydrolase"/>
    <property type="match status" value="1"/>
</dbReference>
<dbReference type="NCBIfam" id="TIGR01250">
    <property type="entry name" value="pro_imino_pep_2"/>
    <property type="match status" value="1"/>
</dbReference>
<dbReference type="PANTHER" id="PTHR43194:SF2">
    <property type="entry name" value="PEROXISOMAL MEMBRANE PROTEIN LPX1"/>
    <property type="match status" value="1"/>
</dbReference>
<dbReference type="SUPFAM" id="SSF53474">
    <property type="entry name" value="alpha/beta-Hydrolases"/>
    <property type="match status" value="1"/>
</dbReference>
<evidence type="ECO:0000313" key="4">
    <source>
        <dbReference type="EMBL" id="KAL2068172.1"/>
    </source>
</evidence>
<dbReference type="PANTHER" id="PTHR43194">
    <property type="entry name" value="HYDROLASE ALPHA/BETA FOLD FAMILY"/>
    <property type="match status" value="1"/>
</dbReference>
<reference evidence="4 5" key="1">
    <citation type="journal article" date="2024" name="Commun. Biol.">
        <title>Comparative genomic analysis of thermophilic fungi reveals convergent evolutionary adaptations and gene losses.</title>
        <authorList>
            <person name="Steindorff A.S."/>
            <person name="Aguilar-Pontes M.V."/>
            <person name="Robinson A.J."/>
            <person name="Andreopoulos B."/>
            <person name="LaButti K."/>
            <person name="Kuo A."/>
            <person name="Mondo S."/>
            <person name="Riley R."/>
            <person name="Otillar R."/>
            <person name="Haridas S."/>
            <person name="Lipzen A."/>
            <person name="Grimwood J."/>
            <person name="Schmutz J."/>
            <person name="Clum A."/>
            <person name="Reid I.D."/>
            <person name="Moisan M.C."/>
            <person name="Butler G."/>
            <person name="Nguyen T.T.M."/>
            <person name="Dewar K."/>
            <person name="Conant G."/>
            <person name="Drula E."/>
            <person name="Henrissat B."/>
            <person name="Hansel C."/>
            <person name="Singer S."/>
            <person name="Hutchinson M.I."/>
            <person name="de Vries R.P."/>
            <person name="Natvig D.O."/>
            <person name="Powell A.J."/>
            <person name="Tsang A."/>
            <person name="Grigoriev I.V."/>
        </authorList>
    </citation>
    <scope>NUCLEOTIDE SEQUENCE [LARGE SCALE GENOMIC DNA]</scope>
    <source>
        <strain evidence="4 5">CBS 494.80</strain>
    </source>
</reference>
<dbReference type="Proteomes" id="UP001595075">
    <property type="component" value="Unassembled WGS sequence"/>
</dbReference>
<accession>A0ABR4CEP1</accession>
<dbReference type="InterPro" id="IPR050228">
    <property type="entry name" value="Carboxylesterase_BioH"/>
</dbReference>
<protein>
    <recommendedName>
        <fullName evidence="3">AB hydrolase-1 domain-containing protein</fullName>
    </recommendedName>
</protein>
<dbReference type="InterPro" id="IPR000073">
    <property type="entry name" value="AB_hydrolase_1"/>
</dbReference>
<dbReference type="PIRSF" id="PIRSF005539">
    <property type="entry name" value="Pept_S33_TRI_F1"/>
    <property type="match status" value="1"/>
</dbReference>
<evidence type="ECO:0000256" key="2">
    <source>
        <dbReference type="ARBA" id="ARBA00022801"/>
    </source>
</evidence>
<comment type="caution">
    <text evidence="4">The sequence shown here is derived from an EMBL/GenBank/DDBJ whole genome shotgun (WGS) entry which is preliminary data.</text>
</comment>
<sequence length="305" mass="34439">MKDTHSTEGEIDFNVKGVDEPCKTWYKIFGALTPTSTPLICLHGGPGVPHNYLLSLSTIASNTSTPIILYDQLGCGKSTHLPSQPNPKDFWTPQLFLDELSNLISSLKISQYFLLGQSWGGMLGAMHAIQRPQGLKKLIIADSPASMDLWVQAAEKLRRALPEDVQEVLDRCEREGRMESEEYEKAVGVFYARHVCRLDPFPGDLVDSFDALKEDSTVYGVMNGPSEFFISGTLRTWTVVDEVHKIAVPTLLVNGRFDEAQDEVVEPFFRNIEKVKWVRFAESSHMPHWEEKDEFMKVVKDFIAE</sequence>
<keyword evidence="2" id="KW-0378">Hydrolase</keyword>
<gene>
    <name evidence="4" type="ORF">VTL71DRAFT_16270</name>
</gene>
<dbReference type="PRINTS" id="PR00793">
    <property type="entry name" value="PROAMNOPTASE"/>
</dbReference>
<evidence type="ECO:0000259" key="3">
    <source>
        <dbReference type="Pfam" id="PF00561"/>
    </source>
</evidence>
<dbReference type="EMBL" id="JAZHXI010000009">
    <property type="protein sequence ID" value="KAL2068172.1"/>
    <property type="molecule type" value="Genomic_DNA"/>
</dbReference>
<dbReference type="InterPro" id="IPR029058">
    <property type="entry name" value="AB_hydrolase_fold"/>
</dbReference>
<evidence type="ECO:0000313" key="5">
    <source>
        <dbReference type="Proteomes" id="UP001595075"/>
    </source>
</evidence>
<organism evidence="4 5">
    <name type="scientific">Oculimacula yallundae</name>
    <dbReference type="NCBI Taxonomy" id="86028"/>
    <lineage>
        <taxon>Eukaryota</taxon>
        <taxon>Fungi</taxon>
        <taxon>Dikarya</taxon>
        <taxon>Ascomycota</taxon>
        <taxon>Pezizomycotina</taxon>
        <taxon>Leotiomycetes</taxon>
        <taxon>Helotiales</taxon>
        <taxon>Ploettnerulaceae</taxon>
        <taxon>Oculimacula</taxon>
    </lineage>
</organism>
<comment type="similarity">
    <text evidence="1">Belongs to the peptidase S33 family.</text>
</comment>
<feature type="domain" description="AB hydrolase-1" evidence="3">
    <location>
        <begin position="38"/>
        <end position="291"/>
    </location>
</feature>
<dbReference type="Pfam" id="PF00561">
    <property type="entry name" value="Abhydrolase_1"/>
    <property type="match status" value="1"/>
</dbReference>
<dbReference type="InterPro" id="IPR005945">
    <property type="entry name" value="Pro_imino_pep"/>
</dbReference>